<evidence type="ECO:0000313" key="6">
    <source>
        <dbReference type="Proteomes" id="UP000800094"/>
    </source>
</evidence>
<dbReference type="GO" id="GO:0004674">
    <property type="term" value="F:protein serine/threonine kinase activity"/>
    <property type="evidence" value="ECO:0007669"/>
    <property type="project" value="InterPro"/>
</dbReference>
<dbReference type="OrthoDB" id="4062651at2759"/>
<dbReference type="PROSITE" id="PS00108">
    <property type="entry name" value="PROTEIN_KINASE_ST"/>
    <property type="match status" value="1"/>
</dbReference>
<dbReference type="Gene3D" id="3.30.200.20">
    <property type="entry name" value="Phosphorylase Kinase, domain 1"/>
    <property type="match status" value="1"/>
</dbReference>
<proteinExistence type="predicted"/>
<comment type="subcellular location">
    <subcellularLocation>
        <location evidence="1">Preautophagosomal structure membrane</location>
        <topology evidence="1">Peripheral membrane protein</topology>
    </subcellularLocation>
</comment>
<dbReference type="InterPro" id="IPR008271">
    <property type="entry name" value="Ser/Thr_kinase_AS"/>
</dbReference>
<keyword evidence="5" id="KW-0808">Transferase</keyword>
<evidence type="ECO:0000256" key="1">
    <source>
        <dbReference type="ARBA" id="ARBA00004623"/>
    </source>
</evidence>
<dbReference type="PROSITE" id="PS50011">
    <property type="entry name" value="PROTEIN_KINASE_DOM"/>
    <property type="match status" value="1"/>
</dbReference>
<dbReference type="SUPFAM" id="SSF56112">
    <property type="entry name" value="Protein kinase-like (PK-like)"/>
    <property type="match status" value="1"/>
</dbReference>
<dbReference type="Proteomes" id="UP000800094">
    <property type="component" value="Unassembled WGS sequence"/>
</dbReference>
<dbReference type="GO" id="GO:0005524">
    <property type="term" value="F:ATP binding"/>
    <property type="evidence" value="ECO:0007669"/>
    <property type="project" value="InterPro"/>
</dbReference>
<dbReference type="PANTHER" id="PTHR24348">
    <property type="entry name" value="SERINE/THREONINE-PROTEIN KINASE UNC-51-RELATED"/>
    <property type="match status" value="1"/>
</dbReference>
<name>A0A6A6IPB1_9PLEO</name>
<dbReference type="InterPro" id="IPR045269">
    <property type="entry name" value="Atg1-like"/>
</dbReference>
<evidence type="ECO:0000259" key="4">
    <source>
        <dbReference type="PROSITE" id="PS50011"/>
    </source>
</evidence>
<feature type="domain" description="Protein kinase" evidence="4">
    <location>
        <begin position="3"/>
        <end position="258"/>
    </location>
</feature>
<dbReference type="SMART" id="SM00220">
    <property type="entry name" value="S_TKc"/>
    <property type="match status" value="1"/>
</dbReference>
<dbReference type="GO" id="GO:0006914">
    <property type="term" value="P:autophagy"/>
    <property type="evidence" value="ECO:0007669"/>
    <property type="project" value="UniProtKB-KW"/>
</dbReference>
<sequence>LPFKYLKQLGHGRSGVVDKVEDKDPDEGSVYARKNIYVRGLQKRKDEIRKAYQNEIKIVGKVKGHHHFVRLIATYTTTNPEAVGLILQPAADGGDLEHFLNRVRKPIENSRSGTQLLGDDSSILKQAFGCLAGGLAYMHQLGIRHKDIKPRNILVHEGCVTYADFGFSLDFSELQSSTTNNQPVVSKRYTAPEVLDREPRNSKSDVYALGCVYVDLLSTLTGAADIDDESEFPNDIERLQSQLEQMPVDPSMEFLADV</sequence>
<dbReference type="AlphaFoldDB" id="A0A6A6IPB1"/>
<dbReference type="CDD" id="cd00180">
    <property type="entry name" value="PKc"/>
    <property type="match status" value="1"/>
</dbReference>
<dbReference type="Gene3D" id="1.10.510.10">
    <property type="entry name" value="Transferase(Phosphotransferase) domain 1"/>
    <property type="match status" value="1"/>
</dbReference>
<dbReference type="InterPro" id="IPR000719">
    <property type="entry name" value="Prot_kinase_dom"/>
</dbReference>
<keyword evidence="6" id="KW-1185">Reference proteome</keyword>
<evidence type="ECO:0000313" key="5">
    <source>
        <dbReference type="EMBL" id="KAF2251918.1"/>
    </source>
</evidence>
<dbReference type="GO" id="GO:0010506">
    <property type="term" value="P:regulation of autophagy"/>
    <property type="evidence" value="ECO:0007669"/>
    <property type="project" value="InterPro"/>
</dbReference>
<dbReference type="Pfam" id="PF00069">
    <property type="entry name" value="Pkinase"/>
    <property type="match status" value="1"/>
</dbReference>
<dbReference type="RefSeq" id="XP_033686922.1">
    <property type="nucleotide sequence ID" value="XM_033822837.1"/>
</dbReference>
<accession>A0A6A6IPB1</accession>
<feature type="non-terminal residue" evidence="5">
    <location>
        <position position="1"/>
    </location>
</feature>
<keyword evidence="5" id="KW-0418">Kinase</keyword>
<dbReference type="InterPro" id="IPR011009">
    <property type="entry name" value="Kinase-like_dom_sf"/>
</dbReference>
<reference evidence="5" key="1">
    <citation type="journal article" date="2020" name="Stud. Mycol.">
        <title>101 Dothideomycetes genomes: a test case for predicting lifestyles and emergence of pathogens.</title>
        <authorList>
            <person name="Haridas S."/>
            <person name="Albert R."/>
            <person name="Binder M."/>
            <person name="Bloem J."/>
            <person name="Labutti K."/>
            <person name="Salamov A."/>
            <person name="Andreopoulos B."/>
            <person name="Baker S."/>
            <person name="Barry K."/>
            <person name="Bills G."/>
            <person name="Bluhm B."/>
            <person name="Cannon C."/>
            <person name="Castanera R."/>
            <person name="Culley D."/>
            <person name="Daum C."/>
            <person name="Ezra D."/>
            <person name="Gonzalez J."/>
            <person name="Henrissat B."/>
            <person name="Kuo A."/>
            <person name="Liang C."/>
            <person name="Lipzen A."/>
            <person name="Lutzoni F."/>
            <person name="Magnuson J."/>
            <person name="Mondo S."/>
            <person name="Nolan M."/>
            <person name="Ohm R."/>
            <person name="Pangilinan J."/>
            <person name="Park H.-J."/>
            <person name="Ramirez L."/>
            <person name="Alfaro M."/>
            <person name="Sun H."/>
            <person name="Tritt A."/>
            <person name="Yoshinaga Y."/>
            <person name="Zwiers L.-H."/>
            <person name="Turgeon B."/>
            <person name="Goodwin S."/>
            <person name="Spatafora J."/>
            <person name="Crous P."/>
            <person name="Grigoriev I."/>
        </authorList>
    </citation>
    <scope>NUCLEOTIDE SEQUENCE</scope>
    <source>
        <strain evidence="5">CBS 122368</strain>
    </source>
</reference>
<evidence type="ECO:0000256" key="2">
    <source>
        <dbReference type="ARBA" id="ARBA00023006"/>
    </source>
</evidence>
<feature type="non-terminal residue" evidence="5">
    <location>
        <position position="258"/>
    </location>
</feature>
<dbReference type="EMBL" id="ML987192">
    <property type="protein sequence ID" value="KAF2251918.1"/>
    <property type="molecule type" value="Genomic_DNA"/>
</dbReference>
<dbReference type="GO" id="GO:0034045">
    <property type="term" value="C:phagophore assembly site membrane"/>
    <property type="evidence" value="ECO:0007669"/>
    <property type="project" value="UniProtKB-SubCell"/>
</dbReference>
<keyword evidence="2" id="KW-0072">Autophagy</keyword>
<gene>
    <name evidence="5" type="ORF">BU26DRAFT_404303</name>
</gene>
<protein>
    <recommendedName>
        <fullName evidence="3">Autophagy-related protein 1</fullName>
    </recommendedName>
</protein>
<dbReference type="GeneID" id="54576167"/>
<organism evidence="5 6">
    <name type="scientific">Trematosphaeria pertusa</name>
    <dbReference type="NCBI Taxonomy" id="390896"/>
    <lineage>
        <taxon>Eukaryota</taxon>
        <taxon>Fungi</taxon>
        <taxon>Dikarya</taxon>
        <taxon>Ascomycota</taxon>
        <taxon>Pezizomycotina</taxon>
        <taxon>Dothideomycetes</taxon>
        <taxon>Pleosporomycetidae</taxon>
        <taxon>Pleosporales</taxon>
        <taxon>Massarineae</taxon>
        <taxon>Trematosphaeriaceae</taxon>
        <taxon>Trematosphaeria</taxon>
    </lineage>
</organism>
<evidence type="ECO:0000256" key="3">
    <source>
        <dbReference type="ARBA" id="ARBA00030237"/>
    </source>
</evidence>